<feature type="coiled-coil region" evidence="1">
    <location>
        <begin position="1"/>
        <end position="28"/>
    </location>
</feature>
<reference evidence="3" key="1">
    <citation type="journal article" date="2020" name="Phytopathology">
        <title>Genomic acquisitions in emerging populations of Xanthomonas vasicola pv. vasculorum infecting corn in the U.S. and Argentina.</title>
        <authorList>
            <person name="Perez-Quintero A.L."/>
        </authorList>
    </citation>
    <scope>NUCLEOTIDE SEQUENCE [LARGE SCALE GENOMIC DNA]</scope>
    <source>
        <strain evidence="3">Xvh-L</strain>
    </source>
</reference>
<evidence type="ECO:0000256" key="1">
    <source>
        <dbReference type="SAM" id="Coils"/>
    </source>
</evidence>
<feature type="non-terminal residue" evidence="2">
    <location>
        <position position="89"/>
    </location>
</feature>
<keyword evidence="1" id="KW-0175">Coiled coil</keyword>
<sequence length="89" mass="10143">MEQFERRCSDIEQQQRRLAQQLEQATQSLPGVMTRSAEQTLQRVPDTLVRNVQQGMDQSVAGFEKRLQQAGRLIAEGAQSLSDQLTRIE</sequence>
<evidence type="ECO:0000313" key="3">
    <source>
        <dbReference type="Proteomes" id="UP000320455"/>
    </source>
</evidence>
<dbReference type="AlphaFoldDB" id="A0ABD7S220"/>
<evidence type="ECO:0000313" key="2">
    <source>
        <dbReference type="EMBL" id="TWQ42748.1"/>
    </source>
</evidence>
<dbReference type="Proteomes" id="UP000320455">
    <property type="component" value="Unassembled WGS sequence"/>
</dbReference>
<organism evidence="2 3">
    <name type="scientific">Xanthomonas vasicola</name>
    <dbReference type="NCBI Taxonomy" id="56459"/>
    <lineage>
        <taxon>Bacteria</taxon>
        <taxon>Pseudomonadati</taxon>
        <taxon>Pseudomonadota</taxon>
        <taxon>Gammaproteobacteria</taxon>
        <taxon>Lysobacterales</taxon>
        <taxon>Lysobacteraceae</taxon>
        <taxon>Xanthomonas</taxon>
    </lineage>
</organism>
<protein>
    <submittedName>
        <fullName evidence="2">Relaxation protein</fullName>
    </submittedName>
</protein>
<gene>
    <name evidence="2" type="ORF">FQK01_25290</name>
</gene>
<proteinExistence type="predicted"/>
<name>A0ABD7S220_XANVA</name>
<comment type="caution">
    <text evidence="2">The sequence shown here is derived from an EMBL/GenBank/DDBJ whole genome shotgun (WGS) entry which is preliminary data.</text>
</comment>
<dbReference type="EMBL" id="VOCK01000318">
    <property type="protein sequence ID" value="TWQ42748.1"/>
    <property type="molecule type" value="Genomic_DNA"/>
</dbReference>
<keyword evidence="3" id="KW-1185">Reference proteome</keyword>
<accession>A0ABD7S220</accession>